<comment type="caution">
    <text evidence="1">The sequence shown here is derived from an EMBL/GenBank/DDBJ whole genome shotgun (WGS) entry which is preliminary data.</text>
</comment>
<organism evidence="1 2">
    <name type="scientific">Rhynchophorus ferrugineus</name>
    <name type="common">Red palm weevil</name>
    <name type="synonym">Curculio ferrugineus</name>
    <dbReference type="NCBI Taxonomy" id="354439"/>
    <lineage>
        <taxon>Eukaryota</taxon>
        <taxon>Metazoa</taxon>
        <taxon>Ecdysozoa</taxon>
        <taxon>Arthropoda</taxon>
        <taxon>Hexapoda</taxon>
        <taxon>Insecta</taxon>
        <taxon>Pterygota</taxon>
        <taxon>Neoptera</taxon>
        <taxon>Endopterygota</taxon>
        <taxon>Coleoptera</taxon>
        <taxon>Polyphaga</taxon>
        <taxon>Cucujiformia</taxon>
        <taxon>Curculionidae</taxon>
        <taxon>Dryophthorinae</taxon>
        <taxon>Rhynchophorus</taxon>
    </lineage>
</organism>
<accession>A0A834M5W7</accession>
<gene>
    <name evidence="1" type="ORF">GWI33_015572</name>
</gene>
<evidence type="ECO:0000313" key="1">
    <source>
        <dbReference type="EMBL" id="KAF7271588.1"/>
    </source>
</evidence>
<name>A0A834M5W7_RHYFE</name>
<keyword evidence="2" id="KW-1185">Reference proteome</keyword>
<dbReference type="Proteomes" id="UP000625711">
    <property type="component" value="Unassembled WGS sequence"/>
</dbReference>
<dbReference type="AlphaFoldDB" id="A0A834M5W7"/>
<protein>
    <submittedName>
        <fullName evidence="1">Uncharacterized protein</fullName>
    </submittedName>
</protein>
<sequence length="131" mass="14981">MNKHHIWNISYYRFTTIITITYITFSNGLKYGCRFFQLEVEFLNVEQYNTGCKRGNNCETAPSCSTLHVNDNDPIRSGPLLFSNYLILRLFQDFCQFQGSLDAAVEIDGALTGTAAREIPRRAVRNSRGEN</sequence>
<reference evidence="1" key="1">
    <citation type="submission" date="2020-08" db="EMBL/GenBank/DDBJ databases">
        <title>Genome sequencing and assembly of the red palm weevil Rhynchophorus ferrugineus.</title>
        <authorList>
            <person name="Dias G.B."/>
            <person name="Bergman C.M."/>
            <person name="Manee M."/>
        </authorList>
    </citation>
    <scope>NUCLEOTIDE SEQUENCE</scope>
    <source>
        <strain evidence="1">AA-2017</strain>
        <tissue evidence="1">Whole larva</tissue>
    </source>
</reference>
<dbReference type="EMBL" id="JAACXV010013943">
    <property type="protein sequence ID" value="KAF7271588.1"/>
    <property type="molecule type" value="Genomic_DNA"/>
</dbReference>
<evidence type="ECO:0000313" key="2">
    <source>
        <dbReference type="Proteomes" id="UP000625711"/>
    </source>
</evidence>
<proteinExistence type="predicted"/>